<proteinExistence type="predicted"/>
<name>A0ABT0B6B0_9SPHN</name>
<dbReference type="EMBL" id="JALHLE010000038">
    <property type="protein sequence ID" value="MCJ2180612.1"/>
    <property type="molecule type" value="Genomic_DNA"/>
</dbReference>
<dbReference type="Proteomes" id="UP001162880">
    <property type="component" value="Unassembled WGS sequence"/>
</dbReference>
<feature type="transmembrane region" description="Helical" evidence="1">
    <location>
        <begin position="376"/>
        <end position="395"/>
    </location>
</feature>
<sequence length="405" mass="44133">MSNYLYFTKVSSKMSGIIRPAGASQYDVEAAAKGRWSAALYAYRWFLGLVILPTALVAAYYYLVASDQYESRADFVVRRAGANATGGAGVGQILGFSIGASESHSEARIVEDYLLSQDAVSQLRKEDSLVERFQRDSIDLLSRLRHKEPTPEDLLRYYNKHVTVEFDADKGISSLSVRAFRPDDAYALAKKLLSMGEAQVNRINERTSSDAVSAASRELAAAEQDMSKIQTQMTAFRRIHDDIDPAGTGKAQIGLVTELTANLAMAKANLAAMEGFVSHASPQYRALAAQVHSLEMQVASQSSKLASTGGGNTIATKLGSYEELGIRQEFAGKRYIAAAAAYQEALAEARKQQLYLISVVQPNVPVKSLFPERGRIVMTVFFSLAIAYAIGWLMVAGVREHSVSS</sequence>
<dbReference type="PANTHER" id="PTHR32309:SF13">
    <property type="entry name" value="FERRIC ENTEROBACTIN TRANSPORT PROTEIN FEPE"/>
    <property type="match status" value="1"/>
</dbReference>
<evidence type="ECO:0000313" key="2">
    <source>
        <dbReference type="EMBL" id="MCJ2180612.1"/>
    </source>
</evidence>
<evidence type="ECO:0000256" key="1">
    <source>
        <dbReference type="SAM" id="Phobius"/>
    </source>
</evidence>
<keyword evidence="3" id="KW-1185">Reference proteome</keyword>
<evidence type="ECO:0000313" key="3">
    <source>
        <dbReference type="Proteomes" id="UP001162880"/>
    </source>
</evidence>
<gene>
    <name evidence="2" type="ORF">MTR64_18730</name>
</gene>
<keyword evidence="1" id="KW-0472">Membrane</keyword>
<dbReference type="InterPro" id="IPR050445">
    <property type="entry name" value="Bact_polysacc_biosynth/exp"/>
</dbReference>
<reference evidence="2" key="1">
    <citation type="submission" date="2022-03" db="EMBL/GenBank/DDBJ databases">
        <title>Identification of a novel bacterium isolated from mangrove sediments.</title>
        <authorList>
            <person name="Pan X."/>
        </authorList>
    </citation>
    <scope>NUCLEOTIDE SEQUENCE</scope>
    <source>
        <strain evidence="2">B2580</strain>
    </source>
</reference>
<keyword evidence="1" id="KW-0812">Transmembrane</keyword>
<comment type="caution">
    <text evidence="2">The sequence shown here is derived from an EMBL/GenBank/DDBJ whole genome shotgun (WGS) entry which is preliminary data.</text>
</comment>
<feature type="transmembrane region" description="Helical" evidence="1">
    <location>
        <begin position="42"/>
        <end position="63"/>
    </location>
</feature>
<accession>A0ABT0B6B0</accession>
<keyword evidence="1" id="KW-1133">Transmembrane helix</keyword>
<organism evidence="2 3">
    <name type="scientific">Novosphingobium album</name>
    <name type="common">ex Hu et al. 2023</name>
    <dbReference type="NCBI Taxonomy" id="2930093"/>
    <lineage>
        <taxon>Bacteria</taxon>
        <taxon>Pseudomonadati</taxon>
        <taxon>Pseudomonadota</taxon>
        <taxon>Alphaproteobacteria</taxon>
        <taxon>Sphingomonadales</taxon>
        <taxon>Sphingomonadaceae</taxon>
        <taxon>Novosphingobium</taxon>
    </lineage>
</organism>
<protein>
    <submittedName>
        <fullName evidence="2">Lipopolysaccharide biosynthesis protein</fullName>
    </submittedName>
</protein>
<dbReference type="RefSeq" id="WP_243996033.1">
    <property type="nucleotide sequence ID" value="NZ_JALHLE010000038.1"/>
</dbReference>
<dbReference type="PANTHER" id="PTHR32309">
    <property type="entry name" value="TYROSINE-PROTEIN KINASE"/>
    <property type="match status" value="1"/>
</dbReference>